<evidence type="ECO:0000313" key="2">
    <source>
        <dbReference type="Proteomes" id="UP000254293"/>
    </source>
</evidence>
<gene>
    <name evidence="1" type="ORF">NCTC13336_00566</name>
</gene>
<dbReference type="AlphaFoldDB" id="A0A377QYB1"/>
<name>A0A377QYB1_9NEIS</name>
<dbReference type="Proteomes" id="UP000254293">
    <property type="component" value="Unassembled WGS sequence"/>
</dbReference>
<dbReference type="EMBL" id="UGJJ01000001">
    <property type="protein sequence ID" value="STR00364.1"/>
    <property type="molecule type" value="Genomic_DNA"/>
</dbReference>
<sequence length="222" mass="23694">MNRKTVVAAVAALAVVMGGAVVYFQHQKNVQMATAQADGTPALEETPLDFLIARAQAEALPRNRGAVDFSGALRCFTELNGPCDANTLNTAPYKAAVLRTNKTTNGTPADGESYSIQTAYILRNAKFLGYPLTRVSFVRGYEGGAVVLTFADNRFLQLSRRLPVPSRGMPGGLLVSDNTRTVLYDKNGKRLPKASQANYDGCGGGIIEFDETKHTLTASGGC</sequence>
<dbReference type="RefSeq" id="WP_115307646.1">
    <property type="nucleotide sequence ID" value="NZ_CP091516.1"/>
</dbReference>
<evidence type="ECO:0000313" key="1">
    <source>
        <dbReference type="EMBL" id="STR00364.1"/>
    </source>
</evidence>
<accession>A0A377QYB1</accession>
<reference evidence="1 2" key="1">
    <citation type="submission" date="2018-06" db="EMBL/GenBank/DDBJ databases">
        <authorList>
            <consortium name="Pathogen Informatics"/>
            <person name="Doyle S."/>
        </authorList>
    </citation>
    <scope>NUCLEOTIDE SEQUENCE [LARGE SCALE GENOMIC DNA]</scope>
    <source>
        <strain evidence="1 2">NCTC13336</strain>
    </source>
</reference>
<keyword evidence="2" id="KW-1185">Reference proteome</keyword>
<organism evidence="1 2">
    <name type="scientific">Kingella potus</name>
    <dbReference type="NCBI Taxonomy" id="265175"/>
    <lineage>
        <taxon>Bacteria</taxon>
        <taxon>Pseudomonadati</taxon>
        <taxon>Pseudomonadota</taxon>
        <taxon>Betaproteobacteria</taxon>
        <taxon>Neisseriales</taxon>
        <taxon>Neisseriaceae</taxon>
        <taxon>Kingella</taxon>
    </lineage>
</organism>
<proteinExistence type="predicted"/>
<protein>
    <submittedName>
        <fullName evidence="1">Uncharacterized protein</fullName>
    </submittedName>
</protein>